<dbReference type="STRING" id="131310.A0A0N4Z5B9"/>
<evidence type="ECO:0000256" key="6">
    <source>
        <dbReference type="ARBA" id="ARBA00023180"/>
    </source>
</evidence>
<keyword evidence="6" id="KW-0325">Glycoprotein</keyword>
<dbReference type="WBParaSite" id="PTRK_0000222100.1">
    <property type="protein sequence ID" value="PTRK_0000222100.1"/>
    <property type="gene ID" value="PTRK_0000222100"/>
</dbReference>
<dbReference type="InterPro" id="IPR048524">
    <property type="entry name" value="Lamp2-like_TM"/>
</dbReference>
<organism evidence="11 12">
    <name type="scientific">Parastrongyloides trichosuri</name>
    <name type="common">Possum-specific nematode worm</name>
    <dbReference type="NCBI Taxonomy" id="131310"/>
    <lineage>
        <taxon>Eukaryota</taxon>
        <taxon>Metazoa</taxon>
        <taxon>Ecdysozoa</taxon>
        <taxon>Nematoda</taxon>
        <taxon>Chromadorea</taxon>
        <taxon>Rhabditida</taxon>
        <taxon>Tylenchina</taxon>
        <taxon>Panagrolaimomorpha</taxon>
        <taxon>Strongyloidoidea</taxon>
        <taxon>Strongyloididae</taxon>
        <taxon>Parastrongyloides</taxon>
    </lineage>
</organism>
<dbReference type="Proteomes" id="UP000038045">
    <property type="component" value="Unplaced"/>
</dbReference>
<keyword evidence="7" id="KW-1015">Disulfide bond</keyword>
<accession>A0A0N4Z5B9</accession>
<keyword evidence="2 7" id="KW-0812">Transmembrane</keyword>
<evidence type="ECO:0000256" key="4">
    <source>
        <dbReference type="ARBA" id="ARBA00022989"/>
    </source>
</evidence>
<dbReference type="GO" id="GO:0005886">
    <property type="term" value="C:plasma membrane"/>
    <property type="evidence" value="ECO:0007669"/>
    <property type="project" value="TreeGrafter"/>
</dbReference>
<evidence type="ECO:0000313" key="12">
    <source>
        <dbReference type="WBParaSite" id="PTRK_0000222100.1"/>
    </source>
</evidence>
<evidence type="ECO:0000256" key="1">
    <source>
        <dbReference type="ARBA" id="ARBA00004251"/>
    </source>
</evidence>
<dbReference type="Gene3D" id="2.40.160.110">
    <property type="match status" value="1"/>
</dbReference>
<proteinExistence type="inferred from homology"/>
<comment type="similarity">
    <text evidence="7">Belongs to the LAMP family.</text>
</comment>
<dbReference type="AlphaFoldDB" id="A0A0N4Z5B9"/>
<evidence type="ECO:0000313" key="11">
    <source>
        <dbReference type="Proteomes" id="UP000038045"/>
    </source>
</evidence>
<keyword evidence="11" id="KW-1185">Reference proteome</keyword>
<comment type="subcellular location">
    <subcellularLocation>
        <location evidence="1">Cell membrane</location>
        <topology evidence="1">Single-pass type I membrane protein</topology>
    </subcellularLocation>
    <subcellularLocation>
        <location evidence="7">Membrane</location>
        <topology evidence="7">Single-pass type I membrane protein</topology>
    </subcellularLocation>
</comment>
<sequence length="237" mass="26766">MRLLILFFVLLGVIYGDVYTAKTKNGTYCIVLEANITGTIYYNKMDVKKLVEYKFTVPHGADSSGDCKGPNENQILNINFKPEEKEDLIWNINLMFTKNPDVKDKSFKLVNYHLNTDFSNSSFFNSTQPKIAFKKTGEIFEWESNRDNTAYQCSTVSLDLETSSKIDFKNLRVIAEEELKNPYFKNDTIFSLCAADTMTSDVVPIVVGACLTGLVVAVLIAYLIGRHKAKRQGYASV</sequence>
<feature type="signal peptide" evidence="9">
    <location>
        <begin position="1"/>
        <end position="16"/>
    </location>
</feature>
<dbReference type="GO" id="GO:0072594">
    <property type="term" value="P:establishment of protein localization to organelle"/>
    <property type="evidence" value="ECO:0007669"/>
    <property type="project" value="TreeGrafter"/>
</dbReference>
<evidence type="ECO:0000256" key="9">
    <source>
        <dbReference type="SAM" id="SignalP"/>
    </source>
</evidence>
<reference evidence="12" key="1">
    <citation type="submission" date="2017-02" db="UniProtKB">
        <authorList>
            <consortium name="WormBaseParasite"/>
        </authorList>
    </citation>
    <scope>IDENTIFICATION</scope>
</reference>
<evidence type="ECO:0000256" key="5">
    <source>
        <dbReference type="ARBA" id="ARBA00023136"/>
    </source>
</evidence>
<evidence type="ECO:0000256" key="8">
    <source>
        <dbReference type="SAM" id="Phobius"/>
    </source>
</evidence>
<dbReference type="GO" id="GO:0005765">
    <property type="term" value="C:lysosomal membrane"/>
    <property type="evidence" value="ECO:0007669"/>
    <property type="project" value="TreeGrafter"/>
</dbReference>
<dbReference type="PROSITE" id="PS51407">
    <property type="entry name" value="LAMP_3"/>
    <property type="match status" value="1"/>
</dbReference>
<evidence type="ECO:0000256" key="3">
    <source>
        <dbReference type="ARBA" id="ARBA00022729"/>
    </source>
</evidence>
<dbReference type="GO" id="GO:0031902">
    <property type="term" value="C:late endosome membrane"/>
    <property type="evidence" value="ECO:0007669"/>
    <property type="project" value="TreeGrafter"/>
</dbReference>
<evidence type="ECO:0000256" key="2">
    <source>
        <dbReference type="ARBA" id="ARBA00022692"/>
    </source>
</evidence>
<keyword evidence="3 9" id="KW-0732">Signal</keyword>
<dbReference type="PANTHER" id="PTHR11506">
    <property type="entry name" value="LYSOSOME-ASSOCIATED MEMBRANE GLYCOPROTEIN"/>
    <property type="match status" value="1"/>
</dbReference>
<comment type="caution">
    <text evidence="7">Lacks conserved residue(s) required for the propagation of feature annotation.</text>
</comment>
<name>A0A0N4Z5B9_PARTI</name>
<evidence type="ECO:0000256" key="7">
    <source>
        <dbReference type="PROSITE-ProRule" id="PRU00740"/>
    </source>
</evidence>
<protein>
    <submittedName>
        <fullName evidence="12">LAMP family protein lmp-1</fullName>
    </submittedName>
</protein>
<feature type="domain" description="Lysosome-associated membrane glycoprotein 2-like transmembrane" evidence="10">
    <location>
        <begin position="203"/>
        <end position="234"/>
    </location>
</feature>
<keyword evidence="4 8" id="KW-1133">Transmembrane helix</keyword>
<feature type="disulfide bond" evidence="7">
    <location>
        <begin position="29"/>
        <end position="67"/>
    </location>
</feature>
<feature type="chain" id="PRO_5005891116" evidence="9">
    <location>
        <begin position="17"/>
        <end position="237"/>
    </location>
</feature>
<dbReference type="InterPro" id="IPR002000">
    <property type="entry name" value="Lysosome-assoc_membr_glycop"/>
</dbReference>
<evidence type="ECO:0000259" key="10">
    <source>
        <dbReference type="Pfam" id="PF21222"/>
    </source>
</evidence>
<keyword evidence="5 7" id="KW-0472">Membrane</keyword>
<dbReference type="Pfam" id="PF21222">
    <property type="entry name" value="Lamp2_2nd"/>
    <property type="match status" value="1"/>
</dbReference>
<feature type="transmembrane region" description="Helical" evidence="8">
    <location>
        <begin position="202"/>
        <end position="224"/>
    </location>
</feature>
<dbReference type="PANTHER" id="PTHR11506:SF35">
    <property type="entry name" value="LYSOSOME-ASSOCIATED MEMBRANE GLYCOPROTEIN 5"/>
    <property type="match status" value="1"/>
</dbReference>